<sequence>MNSNLFGVPQRQSEIGILLIFLTRIFNLLKGFWAIIVYFLFTGPSVESLVYIVTGSGVISVLVLIYSYVYYRRFLFHIDYENQEFVLQEGVFNTEDIAIPFDRIQQVYIKRSILQRLLNVNSFVIETAGSKKEEISIKAISNENANQLLAILIKVKDKYSEEITNTETTGETPNKQFWTHELSFLTLLKIGISTNYLRGLILIVAFFSTIYNEVRTVSEEHSETIQEYLNELPGPMESVSIFLFIAVIVLFLSVLITVAEVFIKYFNLKLTQTKESLELEMGLKTNTKISLQPRRVQLLQVITNPVQKWLNLYEVRISLANSEDELQKSKIKIPGLDQATVAKVNSFLYTDQLSGFEETFVPDRILLMRHLIIALIPALVSYFVVFFVDALSFSSWLLLVGLYTVIAVIWQILMFRSLSLIISEDFIYKKSGVWNKTEKRFEIYKTQSISIFQPLWYKKRNLVNIIFHTAGGDISFRAVSKNILPYINYMFYKIESNSRSWM</sequence>
<dbReference type="EMBL" id="VORY01000004">
    <property type="protein sequence ID" value="TXD94469.1"/>
    <property type="molecule type" value="Genomic_DNA"/>
</dbReference>
<protein>
    <submittedName>
        <fullName evidence="3">PH domain-containing protein</fullName>
    </submittedName>
</protein>
<name>A0A5C6ZWR3_9FLAO</name>
<keyword evidence="1" id="KW-0472">Membrane</keyword>
<accession>A0A5C6ZWR3</accession>
<organism evidence="3 4">
    <name type="scientific">Gillisia hiemivivida</name>
    <dbReference type="NCBI Taxonomy" id="291190"/>
    <lineage>
        <taxon>Bacteria</taxon>
        <taxon>Pseudomonadati</taxon>
        <taxon>Bacteroidota</taxon>
        <taxon>Flavobacteriia</taxon>
        <taxon>Flavobacteriales</taxon>
        <taxon>Flavobacteriaceae</taxon>
        <taxon>Gillisia</taxon>
    </lineage>
</organism>
<evidence type="ECO:0000313" key="3">
    <source>
        <dbReference type="EMBL" id="TXD94469.1"/>
    </source>
</evidence>
<keyword evidence="1" id="KW-1133">Transmembrane helix</keyword>
<dbReference type="PANTHER" id="PTHR34473:SF2">
    <property type="entry name" value="UPF0699 TRANSMEMBRANE PROTEIN YDBT"/>
    <property type="match status" value="1"/>
</dbReference>
<feature type="domain" description="YdbS-like PH" evidence="2">
    <location>
        <begin position="265"/>
        <end position="344"/>
    </location>
</feature>
<feature type="transmembrane region" description="Helical" evidence="1">
    <location>
        <begin position="21"/>
        <end position="42"/>
    </location>
</feature>
<feature type="domain" description="YdbS-like PH" evidence="2">
    <location>
        <begin position="72"/>
        <end position="151"/>
    </location>
</feature>
<dbReference type="PANTHER" id="PTHR34473">
    <property type="entry name" value="UPF0699 TRANSMEMBRANE PROTEIN YDBS"/>
    <property type="match status" value="1"/>
</dbReference>
<evidence type="ECO:0000256" key="1">
    <source>
        <dbReference type="SAM" id="Phobius"/>
    </source>
</evidence>
<dbReference type="Pfam" id="PF03703">
    <property type="entry name" value="bPH_2"/>
    <property type="match status" value="3"/>
</dbReference>
<dbReference type="AlphaFoldDB" id="A0A5C6ZWR3"/>
<feature type="domain" description="YdbS-like PH" evidence="2">
    <location>
        <begin position="416"/>
        <end position="481"/>
    </location>
</feature>
<dbReference type="RefSeq" id="WP_146930681.1">
    <property type="nucleotide sequence ID" value="NZ_CBCSHZ010000004.1"/>
</dbReference>
<reference evidence="3 4" key="1">
    <citation type="submission" date="2019-08" db="EMBL/GenBank/DDBJ databases">
        <title>Genome sequence of Gillisia hiemivivida IC154 (type strain).</title>
        <authorList>
            <person name="Bowman J.P."/>
        </authorList>
    </citation>
    <scope>NUCLEOTIDE SEQUENCE [LARGE SCALE GENOMIC DNA]</scope>
    <source>
        <strain evidence="3 4">IC154</strain>
    </source>
</reference>
<feature type="transmembrane region" description="Helical" evidence="1">
    <location>
        <begin position="48"/>
        <end position="71"/>
    </location>
</feature>
<feature type="transmembrane region" description="Helical" evidence="1">
    <location>
        <begin position="393"/>
        <end position="413"/>
    </location>
</feature>
<dbReference type="Proteomes" id="UP000321367">
    <property type="component" value="Unassembled WGS sequence"/>
</dbReference>
<proteinExistence type="predicted"/>
<feature type="transmembrane region" description="Helical" evidence="1">
    <location>
        <begin position="366"/>
        <end position="387"/>
    </location>
</feature>
<keyword evidence="4" id="KW-1185">Reference proteome</keyword>
<evidence type="ECO:0000313" key="4">
    <source>
        <dbReference type="Proteomes" id="UP000321367"/>
    </source>
</evidence>
<comment type="caution">
    <text evidence="3">The sequence shown here is derived from an EMBL/GenBank/DDBJ whole genome shotgun (WGS) entry which is preliminary data.</text>
</comment>
<feature type="transmembrane region" description="Helical" evidence="1">
    <location>
        <begin position="241"/>
        <end position="263"/>
    </location>
</feature>
<keyword evidence="1" id="KW-0812">Transmembrane</keyword>
<evidence type="ECO:0000259" key="2">
    <source>
        <dbReference type="Pfam" id="PF03703"/>
    </source>
</evidence>
<dbReference type="InterPro" id="IPR005182">
    <property type="entry name" value="YdbS-like_PH"/>
</dbReference>
<gene>
    <name evidence="3" type="ORF">ES724_05515</name>
</gene>
<feature type="transmembrane region" description="Helical" evidence="1">
    <location>
        <begin position="195"/>
        <end position="211"/>
    </location>
</feature>
<dbReference type="OrthoDB" id="1049931at2"/>